<feature type="region of interest" description="Disordered" evidence="1">
    <location>
        <begin position="298"/>
        <end position="346"/>
    </location>
</feature>
<reference evidence="3 4" key="1">
    <citation type="submission" date="2024-08" db="EMBL/GenBank/DDBJ databases">
        <authorList>
            <person name="Cucini C."/>
            <person name="Frati F."/>
        </authorList>
    </citation>
    <scope>NUCLEOTIDE SEQUENCE [LARGE SCALE GENOMIC DNA]</scope>
</reference>
<comment type="caution">
    <text evidence="3">The sequence shown here is derived from an EMBL/GenBank/DDBJ whole genome shotgun (WGS) entry which is preliminary data.</text>
</comment>
<evidence type="ECO:0000256" key="2">
    <source>
        <dbReference type="SAM" id="Phobius"/>
    </source>
</evidence>
<keyword evidence="2" id="KW-0812">Transmembrane</keyword>
<protein>
    <submittedName>
        <fullName evidence="3">Uncharacterized protein</fullName>
    </submittedName>
</protein>
<evidence type="ECO:0000313" key="4">
    <source>
        <dbReference type="Proteomes" id="UP001642540"/>
    </source>
</evidence>
<evidence type="ECO:0000256" key="1">
    <source>
        <dbReference type="SAM" id="MobiDB-lite"/>
    </source>
</evidence>
<keyword evidence="2" id="KW-1133">Transmembrane helix</keyword>
<dbReference type="Proteomes" id="UP001642540">
    <property type="component" value="Unassembled WGS sequence"/>
</dbReference>
<dbReference type="EMBL" id="CAXLJM020000040">
    <property type="protein sequence ID" value="CAL8108980.1"/>
    <property type="molecule type" value="Genomic_DNA"/>
</dbReference>
<keyword evidence="4" id="KW-1185">Reference proteome</keyword>
<keyword evidence="2" id="KW-0472">Membrane</keyword>
<feature type="transmembrane region" description="Helical" evidence="2">
    <location>
        <begin position="75"/>
        <end position="99"/>
    </location>
</feature>
<feature type="transmembrane region" description="Helical" evidence="2">
    <location>
        <begin position="135"/>
        <end position="157"/>
    </location>
</feature>
<accession>A0ABP1QRG5</accession>
<organism evidence="3 4">
    <name type="scientific">Orchesella dallaii</name>
    <dbReference type="NCBI Taxonomy" id="48710"/>
    <lineage>
        <taxon>Eukaryota</taxon>
        <taxon>Metazoa</taxon>
        <taxon>Ecdysozoa</taxon>
        <taxon>Arthropoda</taxon>
        <taxon>Hexapoda</taxon>
        <taxon>Collembola</taxon>
        <taxon>Entomobryomorpha</taxon>
        <taxon>Entomobryoidea</taxon>
        <taxon>Orchesellidae</taxon>
        <taxon>Orchesellinae</taxon>
        <taxon>Orchesella</taxon>
    </lineage>
</organism>
<sequence>MGRSQFIAISEGTAEPPQSRPTSDTAVISKPSKRKRWGLGDAELGAPEEPAPNSSKFQNIRLSCSCKYSIKASCFITAAAIIELVGNIYCLAYGVSYIMGAGTFFEQEEQDLNQYAQAQAYEDKFNRVTFLRNNGVGFVALLATCFVGIMVSILMPIGVFWKSWKALRTAMALLFAICIAQIIVAAIFLTTQIIVAVVIAIPIQIYEIHLLRSYIRYYKNKKKRAILDAVDGGLMSPADSQGALGALSNQSVENELGGSLNQSDVTLDLNDGEMNVGDVGRSGNDLDCERNAEELCEKRKARKKSKRGGAGGGNGVTGSISRWRRRGRKGNLSNVQSEELRDMEPK</sequence>
<feature type="region of interest" description="Disordered" evidence="1">
    <location>
        <begin position="1"/>
        <end position="55"/>
    </location>
</feature>
<gene>
    <name evidence="3" type="ORF">ODALV1_LOCUS13157</name>
</gene>
<evidence type="ECO:0000313" key="3">
    <source>
        <dbReference type="EMBL" id="CAL8108980.1"/>
    </source>
</evidence>
<name>A0ABP1QRG5_9HEXA</name>
<proteinExistence type="predicted"/>
<feature type="transmembrane region" description="Helical" evidence="2">
    <location>
        <begin position="169"/>
        <end position="188"/>
    </location>
</feature>
<feature type="transmembrane region" description="Helical" evidence="2">
    <location>
        <begin position="194"/>
        <end position="215"/>
    </location>
</feature>